<sequence length="85" mass="9249">MVLHGSVAGGSSFFTMPIILCLLVSCLLTNWRVTCNVGTFVAAVFVFDTIPTLTSIPVFISDFTMSSTVEMIKVIWQPRARFASG</sequence>
<dbReference type="InParanoid" id="A0A2K1IWP2"/>
<reference evidence="2 4" key="2">
    <citation type="journal article" date="2018" name="Plant J.">
        <title>The Physcomitrella patens chromosome-scale assembly reveals moss genome structure and evolution.</title>
        <authorList>
            <person name="Lang D."/>
            <person name="Ullrich K.K."/>
            <person name="Murat F."/>
            <person name="Fuchs J."/>
            <person name="Jenkins J."/>
            <person name="Haas F.B."/>
            <person name="Piednoel M."/>
            <person name="Gundlach H."/>
            <person name="Van Bel M."/>
            <person name="Meyberg R."/>
            <person name="Vives C."/>
            <person name="Morata J."/>
            <person name="Symeonidi A."/>
            <person name="Hiss M."/>
            <person name="Muchero W."/>
            <person name="Kamisugi Y."/>
            <person name="Saleh O."/>
            <person name="Blanc G."/>
            <person name="Decker E.L."/>
            <person name="van Gessel N."/>
            <person name="Grimwood J."/>
            <person name="Hayes R.D."/>
            <person name="Graham S.W."/>
            <person name="Gunter L.E."/>
            <person name="McDaniel S.F."/>
            <person name="Hoernstein S.N.W."/>
            <person name="Larsson A."/>
            <person name="Li F.W."/>
            <person name="Perroud P.F."/>
            <person name="Phillips J."/>
            <person name="Ranjan P."/>
            <person name="Rokshar D.S."/>
            <person name="Rothfels C.J."/>
            <person name="Schneider L."/>
            <person name="Shu S."/>
            <person name="Stevenson D.W."/>
            <person name="Thummler F."/>
            <person name="Tillich M."/>
            <person name="Villarreal Aguilar J.C."/>
            <person name="Widiez T."/>
            <person name="Wong G.K."/>
            <person name="Wymore A."/>
            <person name="Zhang Y."/>
            <person name="Zimmer A.D."/>
            <person name="Quatrano R.S."/>
            <person name="Mayer K.F.X."/>
            <person name="Goodstein D."/>
            <person name="Casacuberta J.M."/>
            <person name="Vandepoele K."/>
            <person name="Reski R."/>
            <person name="Cuming A.C."/>
            <person name="Tuskan G.A."/>
            <person name="Maumus F."/>
            <person name="Salse J."/>
            <person name="Schmutz J."/>
            <person name="Rensing S.A."/>
        </authorList>
    </citation>
    <scope>NUCLEOTIDE SEQUENCE [LARGE SCALE GENOMIC DNA]</scope>
    <source>
        <strain evidence="3 4">cv. Gransden 2004</strain>
    </source>
</reference>
<dbReference type="EMBL" id="ABEU02000019">
    <property type="protein sequence ID" value="PNR33694.1"/>
    <property type="molecule type" value="Genomic_DNA"/>
</dbReference>
<dbReference type="Proteomes" id="UP000006727">
    <property type="component" value="Chromosome 19"/>
</dbReference>
<proteinExistence type="predicted"/>
<evidence type="ECO:0000313" key="2">
    <source>
        <dbReference type="EMBL" id="PNR33694.1"/>
    </source>
</evidence>
<keyword evidence="1" id="KW-1133">Transmembrane helix</keyword>
<dbReference type="AlphaFoldDB" id="A0A2K1IWP2"/>
<organism evidence="2">
    <name type="scientific">Physcomitrium patens</name>
    <name type="common">Spreading-leaved earth moss</name>
    <name type="synonym">Physcomitrella patens</name>
    <dbReference type="NCBI Taxonomy" id="3218"/>
    <lineage>
        <taxon>Eukaryota</taxon>
        <taxon>Viridiplantae</taxon>
        <taxon>Streptophyta</taxon>
        <taxon>Embryophyta</taxon>
        <taxon>Bryophyta</taxon>
        <taxon>Bryophytina</taxon>
        <taxon>Bryopsida</taxon>
        <taxon>Funariidae</taxon>
        <taxon>Funariales</taxon>
        <taxon>Funariaceae</taxon>
        <taxon>Physcomitrium</taxon>
    </lineage>
</organism>
<protein>
    <submittedName>
        <fullName evidence="2 3">Uncharacterized protein</fullName>
    </submittedName>
</protein>
<dbReference type="EnsemblPlants" id="Pp3c19_819V3.1">
    <property type="protein sequence ID" value="Pp3c19_819V3.1"/>
    <property type="gene ID" value="Pp3c19_819"/>
</dbReference>
<keyword evidence="4" id="KW-1185">Reference proteome</keyword>
<evidence type="ECO:0000313" key="4">
    <source>
        <dbReference type="Proteomes" id="UP000006727"/>
    </source>
</evidence>
<reference evidence="2 4" key="1">
    <citation type="journal article" date="2008" name="Science">
        <title>The Physcomitrella genome reveals evolutionary insights into the conquest of land by plants.</title>
        <authorList>
            <person name="Rensing S."/>
            <person name="Lang D."/>
            <person name="Zimmer A."/>
            <person name="Terry A."/>
            <person name="Salamov A."/>
            <person name="Shapiro H."/>
            <person name="Nishiyama T."/>
            <person name="Perroud P.-F."/>
            <person name="Lindquist E."/>
            <person name="Kamisugi Y."/>
            <person name="Tanahashi T."/>
            <person name="Sakakibara K."/>
            <person name="Fujita T."/>
            <person name="Oishi K."/>
            <person name="Shin-I T."/>
            <person name="Kuroki Y."/>
            <person name="Toyoda A."/>
            <person name="Suzuki Y."/>
            <person name="Hashimoto A."/>
            <person name="Yamaguchi K."/>
            <person name="Sugano A."/>
            <person name="Kohara Y."/>
            <person name="Fujiyama A."/>
            <person name="Anterola A."/>
            <person name="Aoki S."/>
            <person name="Ashton N."/>
            <person name="Barbazuk W.B."/>
            <person name="Barker E."/>
            <person name="Bennetzen J."/>
            <person name="Bezanilla M."/>
            <person name="Blankenship R."/>
            <person name="Cho S.H."/>
            <person name="Dutcher S."/>
            <person name="Estelle M."/>
            <person name="Fawcett J.A."/>
            <person name="Gundlach H."/>
            <person name="Hanada K."/>
            <person name="Heyl A."/>
            <person name="Hicks K.A."/>
            <person name="Hugh J."/>
            <person name="Lohr M."/>
            <person name="Mayer K."/>
            <person name="Melkozernov A."/>
            <person name="Murata T."/>
            <person name="Nelson D."/>
            <person name="Pils B."/>
            <person name="Prigge M."/>
            <person name="Reiss B."/>
            <person name="Renner T."/>
            <person name="Rombauts S."/>
            <person name="Rushton P."/>
            <person name="Sanderfoot A."/>
            <person name="Schween G."/>
            <person name="Shiu S.-H."/>
            <person name="Stueber K."/>
            <person name="Theodoulou F.L."/>
            <person name="Tu H."/>
            <person name="Van de Peer Y."/>
            <person name="Verrier P.J."/>
            <person name="Waters E."/>
            <person name="Wood A."/>
            <person name="Yang L."/>
            <person name="Cove D."/>
            <person name="Cuming A."/>
            <person name="Hasebe M."/>
            <person name="Lucas S."/>
            <person name="Mishler D.B."/>
            <person name="Reski R."/>
            <person name="Grigoriev I."/>
            <person name="Quatrano R.S."/>
            <person name="Boore J.L."/>
        </authorList>
    </citation>
    <scope>NUCLEOTIDE SEQUENCE [LARGE SCALE GENOMIC DNA]</scope>
    <source>
        <strain evidence="3 4">cv. Gransden 2004</strain>
    </source>
</reference>
<feature type="transmembrane region" description="Helical" evidence="1">
    <location>
        <begin position="6"/>
        <end position="28"/>
    </location>
</feature>
<feature type="transmembrane region" description="Helical" evidence="1">
    <location>
        <begin position="40"/>
        <end position="60"/>
    </location>
</feature>
<evidence type="ECO:0000313" key="3">
    <source>
        <dbReference type="EnsemblPlants" id="Pp3c19_819V3.1"/>
    </source>
</evidence>
<evidence type="ECO:0000256" key="1">
    <source>
        <dbReference type="SAM" id="Phobius"/>
    </source>
</evidence>
<keyword evidence="1" id="KW-0472">Membrane</keyword>
<gene>
    <name evidence="2" type="ORF">PHYPA_023510</name>
</gene>
<dbReference type="Gramene" id="Pp3c19_819V3.1">
    <property type="protein sequence ID" value="Pp3c19_819V3.1"/>
    <property type="gene ID" value="Pp3c19_819"/>
</dbReference>
<accession>A0A2K1IWP2</accession>
<reference evidence="3" key="3">
    <citation type="submission" date="2020-12" db="UniProtKB">
        <authorList>
            <consortium name="EnsemblPlants"/>
        </authorList>
    </citation>
    <scope>IDENTIFICATION</scope>
</reference>
<keyword evidence="1" id="KW-0812">Transmembrane</keyword>
<name>A0A2K1IWP2_PHYPA</name>